<evidence type="ECO:0000313" key="1">
    <source>
        <dbReference type="EMBL" id="MDQ0303758.1"/>
    </source>
</evidence>
<dbReference type="SUPFAM" id="SSF49899">
    <property type="entry name" value="Concanavalin A-like lectins/glucanases"/>
    <property type="match status" value="1"/>
</dbReference>
<dbReference type="EMBL" id="JAUSUI010000005">
    <property type="protein sequence ID" value="MDQ0303758.1"/>
    <property type="molecule type" value="Genomic_DNA"/>
</dbReference>
<accession>A0ABU0BEP6</accession>
<comment type="caution">
    <text evidence="1">The sequence shown here is derived from an EMBL/GenBank/DDBJ whole genome shotgun (WGS) entry which is preliminary data.</text>
</comment>
<dbReference type="Gene3D" id="2.60.120.200">
    <property type="match status" value="1"/>
</dbReference>
<gene>
    <name evidence="1" type="ORF">J2S75_002792</name>
</gene>
<organism evidence="1 2">
    <name type="scientific">Ancylobacter polymorphus</name>
    <dbReference type="NCBI Taxonomy" id="223390"/>
    <lineage>
        <taxon>Bacteria</taxon>
        <taxon>Pseudomonadati</taxon>
        <taxon>Pseudomonadota</taxon>
        <taxon>Alphaproteobacteria</taxon>
        <taxon>Hyphomicrobiales</taxon>
        <taxon>Xanthobacteraceae</taxon>
        <taxon>Ancylobacter</taxon>
    </lineage>
</organism>
<keyword evidence="2" id="KW-1185">Reference proteome</keyword>
<dbReference type="Proteomes" id="UP001224682">
    <property type="component" value="Unassembled WGS sequence"/>
</dbReference>
<dbReference type="InterPro" id="IPR013320">
    <property type="entry name" value="ConA-like_dom_sf"/>
</dbReference>
<dbReference type="Pfam" id="PF13385">
    <property type="entry name" value="Laminin_G_3"/>
    <property type="match status" value="1"/>
</dbReference>
<proteinExistence type="predicted"/>
<protein>
    <submittedName>
        <fullName evidence="1">Uncharacterized protein</fullName>
    </submittedName>
</protein>
<name>A0ABU0BEP6_9HYPH</name>
<dbReference type="RefSeq" id="WP_307020465.1">
    <property type="nucleotide sequence ID" value="NZ_JAUSUI010000005.1"/>
</dbReference>
<evidence type="ECO:0000313" key="2">
    <source>
        <dbReference type="Proteomes" id="UP001224682"/>
    </source>
</evidence>
<sequence>MASFGFSLDLRRRRRAHGIVAPLEGFAGQLYATFGLSRLLSAHGGPCLRVRRGSDGGEADIGFTGSGALDTGALLAFAGAASAYATRWYDQTGGGRDAVQTAGAAQPRIVNAGVLDVGPNGRPCLAFSGAQYLDIQNSVEFSRNQPALTYAVIARIAGTGGTQVLLYYPITSTVGSVRGYIGGTTMAISAQMRTADASSPATSTAAVASGSWNRLVARGRHMEGALDLAINGALPVNSALTPAQRTPDTNQAANIRVGATTSGGAYLTGGIAALALAQSALDMAALDAAQVQVML</sequence>
<reference evidence="1 2" key="1">
    <citation type="submission" date="2023-07" db="EMBL/GenBank/DDBJ databases">
        <title>Genomic Encyclopedia of Type Strains, Phase IV (KMG-IV): sequencing the most valuable type-strain genomes for metagenomic binning, comparative biology and taxonomic classification.</title>
        <authorList>
            <person name="Goeker M."/>
        </authorList>
    </citation>
    <scope>NUCLEOTIDE SEQUENCE [LARGE SCALE GENOMIC DNA]</scope>
    <source>
        <strain evidence="1 2">DSM 2457</strain>
    </source>
</reference>